<comment type="catalytic activity">
    <reaction evidence="10 11">
        <text>DNA(n) + a 2'-deoxyribonucleoside 5'-triphosphate = DNA(n+1) + diphosphate</text>
        <dbReference type="Rhea" id="RHEA:22508"/>
        <dbReference type="Rhea" id="RHEA-COMP:17339"/>
        <dbReference type="Rhea" id="RHEA-COMP:17340"/>
        <dbReference type="ChEBI" id="CHEBI:33019"/>
        <dbReference type="ChEBI" id="CHEBI:61560"/>
        <dbReference type="ChEBI" id="CHEBI:173112"/>
        <dbReference type="EC" id="2.7.7.7"/>
    </reaction>
</comment>
<dbReference type="InterPro" id="IPR045085">
    <property type="entry name" value="HLD_clamp_pol_III_gamma_tau"/>
</dbReference>
<feature type="domain" description="AAA+ ATPase" evidence="13">
    <location>
        <begin position="37"/>
        <end position="178"/>
    </location>
</feature>
<feature type="compositionally biased region" description="Low complexity" evidence="12">
    <location>
        <begin position="396"/>
        <end position="407"/>
    </location>
</feature>
<evidence type="ECO:0000256" key="11">
    <source>
        <dbReference type="RuleBase" id="RU364063"/>
    </source>
</evidence>
<dbReference type="Pfam" id="PF13177">
    <property type="entry name" value="DNA_pol3_delta2"/>
    <property type="match status" value="1"/>
</dbReference>
<evidence type="ECO:0000256" key="5">
    <source>
        <dbReference type="ARBA" id="ARBA00022723"/>
    </source>
</evidence>
<evidence type="ECO:0000256" key="2">
    <source>
        <dbReference type="ARBA" id="ARBA00022679"/>
    </source>
</evidence>
<dbReference type="PANTHER" id="PTHR11669:SF0">
    <property type="entry name" value="PROTEIN STICHEL-LIKE 2"/>
    <property type="match status" value="1"/>
</dbReference>
<evidence type="ECO:0000256" key="7">
    <source>
        <dbReference type="ARBA" id="ARBA00022833"/>
    </source>
</evidence>
<dbReference type="SUPFAM" id="SSF48019">
    <property type="entry name" value="post-AAA+ oligomerization domain-like"/>
    <property type="match status" value="1"/>
</dbReference>
<dbReference type="Pfam" id="PF12169">
    <property type="entry name" value="DNA_pol3_gamma3"/>
    <property type="match status" value="1"/>
</dbReference>
<dbReference type="EC" id="2.7.7.7" evidence="11"/>
<dbReference type="InterPro" id="IPR012763">
    <property type="entry name" value="DNA_pol_III_sug/sutau_N"/>
</dbReference>
<dbReference type="InterPro" id="IPR021029">
    <property type="entry name" value="DNA_pol_III_tau_dom-5"/>
</dbReference>
<evidence type="ECO:0000256" key="3">
    <source>
        <dbReference type="ARBA" id="ARBA00022695"/>
    </source>
</evidence>
<evidence type="ECO:0000256" key="10">
    <source>
        <dbReference type="ARBA" id="ARBA00049244"/>
    </source>
</evidence>
<dbReference type="InterPro" id="IPR027417">
    <property type="entry name" value="P-loop_NTPase"/>
</dbReference>
<gene>
    <name evidence="11" type="primary">dnaX</name>
    <name evidence="14" type="ORF">CWE11_04925</name>
</gene>
<dbReference type="InterPro" id="IPR050238">
    <property type="entry name" value="DNA_Rep/Repair_Clamp_Loader"/>
</dbReference>
<dbReference type="Gene3D" id="3.30.300.150">
    <property type="entry name" value="DNA polymerase III, tau subunit, domain V"/>
    <property type="match status" value="1"/>
</dbReference>
<keyword evidence="15" id="KW-1185">Reference proteome</keyword>
<comment type="subunit">
    <text evidence="11">DNA polymerase III contains a core (composed of alpha, epsilon and theta chains) that associates with a tau subunit. This core dimerizes to form the POLIII' complex. PolIII' associates with the gamma complex (composed of gamma, delta, delta', psi and chi chains) and with the beta chain to form the complete DNA polymerase III complex.</text>
</comment>
<dbReference type="SUPFAM" id="SSF52540">
    <property type="entry name" value="P-loop containing nucleoside triphosphate hydrolases"/>
    <property type="match status" value="1"/>
</dbReference>
<evidence type="ECO:0000313" key="15">
    <source>
        <dbReference type="Proteomes" id="UP000288405"/>
    </source>
</evidence>
<evidence type="ECO:0000256" key="4">
    <source>
        <dbReference type="ARBA" id="ARBA00022705"/>
    </source>
</evidence>
<keyword evidence="4 11" id="KW-0235">DNA replication</keyword>
<dbReference type="Gene3D" id="3.40.50.300">
    <property type="entry name" value="P-loop containing nucleotide triphosphate hydrolases"/>
    <property type="match status" value="1"/>
</dbReference>
<dbReference type="Proteomes" id="UP000288405">
    <property type="component" value="Unassembled WGS sequence"/>
</dbReference>
<evidence type="ECO:0000256" key="8">
    <source>
        <dbReference type="ARBA" id="ARBA00022840"/>
    </source>
</evidence>
<evidence type="ECO:0000313" key="14">
    <source>
        <dbReference type="EMBL" id="RUO35359.1"/>
    </source>
</evidence>
<keyword evidence="7" id="KW-0862">Zinc</keyword>
<dbReference type="InterPro" id="IPR003593">
    <property type="entry name" value="AAA+_ATPase"/>
</dbReference>
<evidence type="ECO:0000256" key="6">
    <source>
        <dbReference type="ARBA" id="ARBA00022741"/>
    </source>
</evidence>
<keyword evidence="8 11" id="KW-0067">ATP-binding</keyword>
<evidence type="ECO:0000256" key="9">
    <source>
        <dbReference type="ARBA" id="ARBA00022932"/>
    </source>
</evidence>
<comment type="caution">
    <text evidence="14">The sequence shown here is derived from an EMBL/GenBank/DDBJ whole genome shotgun (WGS) entry which is preliminary data.</text>
</comment>
<keyword evidence="2 11" id="KW-0808">Transferase</keyword>
<dbReference type="CDD" id="cd18137">
    <property type="entry name" value="HLD_clamp_pol_III_gamma_tau"/>
    <property type="match status" value="1"/>
</dbReference>
<dbReference type="InterPro" id="IPR022754">
    <property type="entry name" value="DNA_pol_III_gamma-3"/>
</dbReference>
<dbReference type="AlphaFoldDB" id="A0A432WNS0"/>
<proteinExistence type="inferred from homology"/>
<dbReference type="GO" id="GO:0003677">
    <property type="term" value="F:DNA binding"/>
    <property type="evidence" value="ECO:0007669"/>
    <property type="project" value="InterPro"/>
</dbReference>
<dbReference type="GO" id="GO:0005524">
    <property type="term" value="F:ATP binding"/>
    <property type="evidence" value="ECO:0007669"/>
    <property type="project" value="UniProtKB-KW"/>
</dbReference>
<dbReference type="SMART" id="SM00382">
    <property type="entry name" value="AAA"/>
    <property type="match status" value="1"/>
</dbReference>
<protein>
    <recommendedName>
        <fullName evidence="11">DNA polymerase III subunit gamma/tau</fullName>
        <ecNumber evidence="11">2.7.7.7</ecNumber>
    </recommendedName>
</protein>
<dbReference type="Gene3D" id="1.10.8.60">
    <property type="match status" value="1"/>
</dbReference>
<evidence type="ECO:0000256" key="12">
    <source>
        <dbReference type="SAM" id="MobiDB-lite"/>
    </source>
</evidence>
<keyword evidence="3 11" id="KW-0548">Nucleotidyltransferase</keyword>
<dbReference type="FunFam" id="1.10.8.60:FF:000013">
    <property type="entry name" value="DNA polymerase III subunit gamma/tau"/>
    <property type="match status" value="1"/>
</dbReference>
<comment type="function">
    <text evidence="11">DNA polymerase III is a complex, multichain enzyme responsible for most of the replicative synthesis in bacteria. This DNA polymerase also exhibits 3' to 5' exonuclease activity.</text>
</comment>
<dbReference type="EMBL" id="PIPM01000003">
    <property type="protein sequence ID" value="RUO35359.1"/>
    <property type="molecule type" value="Genomic_DNA"/>
</dbReference>
<dbReference type="GO" id="GO:0003887">
    <property type="term" value="F:DNA-directed DNA polymerase activity"/>
    <property type="evidence" value="ECO:0007669"/>
    <property type="project" value="UniProtKB-KW"/>
</dbReference>
<comment type="similarity">
    <text evidence="1 11">Belongs to the DnaX/STICHEL family.</text>
</comment>
<dbReference type="RefSeq" id="WP_126776477.1">
    <property type="nucleotide sequence ID" value="NZ_PIPM01000003.1"/>
</dbReference>
<name>A0A432WNS0_9GAMM</name>
<dbReference type="NCBIfam" id="NF005942">
    <property type="entry name" value="PRK07994.1"/>
    <property type="match status" value="1"/>
</dbReference>
<organism evidence="14 15">
    <name type="scientific">Aliidiomarina sanyensis</name>
    <dbReference type="NCBI Taxonomy" id="1249555"/>
    <lineage>
        <taxon>Bacteria</taxon>
        <taxon>Pseudomonadati</taxon>
        <taxon>Pseudomonadota</taxon>
        <taxon>Gammaproteobacteria</taxon>
        <taxon>Alteromonadales</taxon>
        <taxon>Idiomarinaceae</taxon>
        <taxon>Aliidiomarina</taxon>
    </lineage>
</organism>
<feature type="compositionally biased region" description="Low complexity" evidence="12">
    <location>
        <begin position="558"/>
        <end position="567"/>
    </location>
</feature>
<dbReference type="InterPro" id="IPR038249">
    <property type="entry name" value="PolIII_tau_V_sf"/>
</dbReference>
<dbReference type="Pfam" id="PF22608">
    <property type="entry name" value="DNAX_ATPase_lid"/>
    <property type="match status" value="1"/>
</dbReference>
<dbReference type="Pfam" id="PF12170">
    <property type="entry name" value="DNA_pol3_tau_5"/>
    <property type="match status" value="1"/>
</dbReference>
<evidence type="ECO:0000259" key="13">
    <source>
        <dbReference type="SMART" id="SM00382"/>
    </source>
</evidence>
<evidence type="ECO:0000256" key="1">
    <source>
        <dbReference type="ARBA" id="ARBA00006360"/>
    </source>
</evidence>
<dbReference type="CDD" id="cd00009">
    <property type="entry name" value="AAA"/>
    <property type="match status" value="1"/>
</dbReference>
<dbReference type="PANTHER" id="PTHR11669">
    <property type="entry name" value="REPLICATION FACTOR C / DNA POLYMERASE III GAMMA-TAU SUBUNIT"/>
    <property type="match status" value="1"/>
</dbReference>
<dbReference type="InterPro" id="IPR008921">
    <property type="entry name" value="DNA_pol3_clamp-load_cplx_C"/>
</dbReference>
<sequence>MSYQVLARKWRPRNFSEVVGQQHVLEALSNALTHQRLHHAYLLTGTRGVGKTTIARILSRSLNCATGITATPCGECSACVDIEAGRFVDLMEIDAASRTKVEDTREILENVQYRPTSGRYKVYLIDEVHMLSRHSFNALLKTLEEPPPHVIFLLATTDPDKLPITVLSRCLQFHLRALTRNEIETQLAHILNAEQIPYDTAALQLLARSAQGSMRDALSLTDQAIAQGNQAVHESQVAAMLGRIDPHNVLQLLRDILAGEDAQVIEHARRLVDKMADIGALLPELQNALHQLALAHSSADYLDAEFAPHREAIQQLLQAVPSATWSLFYRLVVEGRKEQPFAPDALSCVEMTLLRLLAFRPDIAGAALPQFAQSSGVAETEKKNSDSSKPVNSVEPAQPTKPTKPAKPNTPPSEIAEDVPAWLDAADSDADEDYDGLDEAEIASLDAQQRDLEADAAQQREAQPPSAPLPKEGYPPSHEGTDLKSLLATREQIAARRRAKPSIGGASTPEQQEKPAATAPPRARHVETQSANIPAESVPEPDAQPSASSPDETERSEPISPTEPTSSDASSATPETRFAREIDGWSARIDDSGLTGMSRQVLLNSVWTSDKGVLLIDESQRMLLNDSMHAAFHTLLADSLAGRELVIEFGTPEQTPAQIQQEIDAQRQKRAEQRASEHPDITVLRKQLDAVISDVRPSDD</sequence>
<feature type="region of interest" description="Disordered" evidence="12">
    <location>
        <begin position="451"/>
        <end position="584"/>
    </location>
</feature>
<keyword evidence="9 11" id="KW-0239">DNA-directed DNA polymerase</keyword>
<accession>A0A432WNS0</accession>
<dbReference type="Gene3D" id="1.20.272.10">
    <property type="match status" value="1"/>
</dbReference>
<dbReference type="NCBIfam" id="TIGR02397">
    <property type="entry name" value="dnaX_nterm"/>
    <property type="match status" value="1"/>
</dbReference>
<dbReference type="GO" id="GO:0009360">
    <property type="term" value="C:DNA polymerase III complex"/>
    <property type="evidence" value="ECO:0007669"/>
    <property type="project" value="InterPro"/>
</dbReference>
<dbReference type="OrthoDB" id="9810148at2"/>
<keyword evidence="5" id="KW-0479">Metal-binding</keyword>
<keyword evidence="6 11" id="KW-0547">Nucleotide-binding</keyword>
<dbReference type="GO" id="GO:0006261">
    <property type="term" value="P:DNA-templated DNA replication"/>
    <property type="evidence" value="ECO:0007669"/>
    <property type="project" value="TreeGrafter"/>
</dbReference>
<dbReference type="GO" id="GO:0046872">
    <property type="term" value="F:metal ion binding"/>
    <property type="evidence" value="ECO:0007669"/>
    <property type="project" value="UniProtKB-KW"/>
</dbReference>
<feature type="region of interest" description="Disordered" evidence="12">
    <location>
        <begin position="377"/>
        <end position="415"/>
    </location>
</feature>
<reference evidence="14 15" key="1">
    <citation type="journal article" date="2011" name="Front. Microbiol.">
        <title>Genomic signatures of strain selection and enhancement in Bacillus atrophaeus var. globigii, a historical biowarfare simulant.</title>
        <authorList>
            <person name="Gibbons H.S."/>
            <person name="Broomall S.M."/>
            <person name="McNew L.A."/>
            <person name="Daligault H."/>
            <person name="Chapman C."/>
            <person name="Bruce D."/>
            <person name="Karavis M."/>
            <person name="Krepps M."/>
            <person name="McGregor P.A."/>
            <person name="Hong C."/>
            <person name="Park K.H."/>
            <person name="Akmal A."/>
            <person name="Feldman A."/>
            <person name="Lin J.S."/>
            <person name="Chang W.E."/>
            <person name="Higgs B.W."/>
            <person name="Demirev P."/>
            <person name="Lindquist J."/>
            <person name="Liem A."/>
            <person name="Fochler E."/>
            <person name="Read T.D."/>
            <person name="Tapia R."/>
            <person name="Johnson S."/>
            <person name="Bishop-Lilly K.A."/>
            <person name="Detter C."/>
            <person name="Han C."/>
            <person name="Sozhamannan S."/>
            <person name="Rosenzweig C.N."/>
            <person name="Skowronski E.W."/>
        </authorList>
    </citation>
    <scope>NUCLEOTIDE SEQUENCE [LARGE SCALE GENOMIC DNA]</scope>
    <source>
        <strain evidence="14 15">GYP-17</strain>
    </source>
</reference>
<dbReference type="FunFam" id="3.40.50.300:FF:000014">
    <property type="entry name" value="DNA polymerase III subunit gamma/tau"/>
    <property type="match status" value="1"/>
</dbReference>